<dbReference type="AlphaFoldDB" id="A0A834HHV4"/>
<keyword evidence="2" id="KW-1185">Reference proteome</keyword>
<evidence type="ECO:0000313" key="1">
    <source>
        <dbReference type="EMBL" id="KAF7152676.1"/>
    </source>
</evidence>
<reference evidence="1" key="1">
    <citation type="submission" date="2019-11" db="EMBL/GenBank/DDBJ databases">
        <authorList>
            <person name="Liu Y."/>
            <person name="Hou J."/>
            <person name="Li T.-Q."/>
            <person name="Guan C.-H."/>
            <person name="Wu X."/>
            <person name="Wu H.-Z."/>
            <person name="Ling F."/>
            <person name="Zhang R."/>
            <person name="Shi X.-G."/>
            <person name="Ren J.-P."/>
            <person name="Chen E.-F."/>
            <person name="Sun J.-M."/>
        </authorList>
    </citation>
    <scope>NUCLEOTIDE SEQUENCE</scope>
    <source>
        <strain evidence="1">Adult_tree_wgs_1</strain>
        <tissue evidence="1">Leaves</tissue>
    </source>
</reference>
<dbReference type="Proteomes" id="UP000626092">
    <property type="component" value="Unassembled WGS sequence"/>
</dbReference>
<gene>
    <name evidence="1" type="ORF">RHSIM_Rhsim01G0125400</name>
</gene>
<name>A0A834HHV4_RHOSS</name>
<accession>A0A834HHV4</accession>
<comment type="caution">
    <text evidence="1">The sequence shown here is derived from an EMBL/GenBank/DDBJ whole genome shotgun (WGS) entry which is preliminary data.</text>
</comment>
<protein>
    <submittedName>
        <fullName evidence="1">Uncharacterized protein</fullName>
    </submittedName>
</protein>
<sequence length="183" mass="20773">MDESKQLNLNHDGVMSRYELCKTARRSSRCGSLRCTSATTGLRRRRSWRGSPTLHLQEVRLRRERVRRCGGVPVGDEEDHARDRVGARIVARPDGSRRQQRRREFTQTGCRSRCFEESVDPSLDGEVELGVEAHSAYDDGEEARESRSIDDGDEVMTGFRASFRASGRRRSTETVLNFIAGVI</sequence>
<dbReference type="EMBL" id="WJXA01000001">
    <property type="protein sequence ID" value="KAF7152676.1"/>
    <property type="molecule type" value="Genomic_DNA"/>
</dbReference>
<organism evidence="1 2">
    <name type="scientific">Rhododendron simsii</name>
    <name type="common">Sims's rhododendron</name>
    <dbReference type="NCBI Taxonomy" id="118357"/>
    <lineage>
        <taxon>Eukaryota</taxon>
        <taxon>Viridiplantae</taxon>
        <taxon>Streptophyta</taxon>
        <taxon>Embryophyta</taxon>
        <taxon>Tracheophyta</taxon>
        <taxon>Spermatophyta</taxon>
        <taxon>Magnoliopsida</taxon>
        <taxon>eudicotyledons</taxon>
        <taxon>Gunneridae</taxon>
        <taxon>Pentapetalae</taxon>
        <taxon>asterids</taxon>
        <taxon>Ericales</taxon>
        <taxon>Ericaceae</taxon>
        <taxon>Ericoideae</taxon>
        <taxon>Rhodoreae</taxon>
        <taxon>Rhododendron</taxon>
    </lineage>
</organism>
<proteinExistence type="predicted"/>
<dbReference type="OrthoDB" id="10631217at2759"/>
<evidence type="ECO:0000313" key="2">
    <source>
        <dbReference type="Proteomes" id="UP000626092"/>
    </source>
</evidence>